<evidence type="ECO:0000313" key="5">
    <source>
        <dbReference type="EMBL" id="PGH26864.1"/>
    </source>
</evidence>
<dbReference type="OrthoDB" id="5342314at2759"/>
<dbReference type="PANTHER" id="PTHR10039">
    <property type="entry name" value="AMELOGENIN"/>
    <property type="match status" value="1"/>
</dbReference>
<proteinExistence type="predicted"/>
<keyword evidence="6" id="KW-1185">Reference proteome</keyword>
<dbReference type="Pfam" id="PF12796">
    <property type="entry name" value="Ank_2"/>
    <property type="match status" value="2"/>
</dbReference>
<dbReference type="SUPFAM" id="SSF48403">
    <property type="entry name" value="Ankyrin repeat"/>
    <property type="match status" value="1"/>
</dbReference>
<dbReference type="InterPro" id="IPR054471">
    <property type="entry name" value="GPIID_WHD"/>
</dbReference>
<gene>
    <name evidence="5" type="ORF">AJ80_01446</name>
</gene>
<dbReference type="InterPro" id="IPR056884">
    <property type="entry name" value="NPHP3-like_N"/>
</dbReference>
<evidence type="ECO:0000313" key="6">
    <source>
        <dbReference type="Proteomes" id="UP000224634"/>
    </source>
</evidence>
<dbReference type="PROSITE" id="PS50088">
    <property type="entry name" value="ANK_REPEAT"/>
    <property type="match status" value="3"/>
</dbReference>
<evidence type="ECO:0000256" key="2">
    <source>
        <dbReference type="PROSITE-ProRule" id="PRU00023"/>
    </source>
</evidence>
<dbReference type="InterPro" id="IPR002110">
    <property type="entry name" value="Ankyrin_rpt"/>
</dbReference>
<keyword evidence="1" id="KW-0677">Repeat</keyword>
<name>A0A2B7YS59_POLH7</name>
<accession>A0A2B7YS59</accession>
<feature type="repeat" description="ANK" evidence="2">
    <location>
        <begin position="646"/>
        <end position="678"/>
    </location>
</feature>
<evidence type="ECO:0000259" key="4">
    <source>
        <dbReference type="Pfam" id="PF24883"/>
    </source>
</evidence>
<protein>
    <submittedName>
        <fullName evidence="5">Uncharacterized protein</fullName>
    </submittedName>
</protein>
<feature type="repeat" description="ANK" evidence="2">
    <location>
        <begin position="453"/>
        <end position="486"/>
    </location>
</feature>
<feature type="domain" description="Nephrocystin 3-like N-terminal" evidence="4">
    <location>
        <begin position="42"/>
        <end position="161"/>
    </location>
</feature>
<dbReference type="EMBL" id="PDNA01000012">
    <property type="protein sequence ID" value="PGH26864.1"/>
    <property type="molecule type" value="Genomic_DNA"/>
</dbReference>
<dbReference type="AlphaFoldDB" id="A0A2B7YS59"/>
<dbReference type="Pfam" id="PF22939">
    <property type="entry name" value="WHD_GPIID"/>
    <property type="match status" value="1"/>
</dbReference>
<dbReference type="STRING" id="1447883.A0A2B7YS59"/>
<reference evidence="5 6" key="1">
    <citation type="submission" date="2017-10" db="EMBL/GenBank/DDBJ databases">
        <title>Comparative genomics in systemic dimorphic fungi from Ajellomycetaceae.</title>
        <authorList>
            <person name="Munoz J.F."/>
            <person name="Mcewen J.G."/>
            <person name="Clay O.K."/>
            <person name="Cuomo C.A."/>
        </authorList>
    </citation>
    <scope>NUCLEOTIDE SEQUENCE [LARGE SCALE GENOMIC DNA]</scope>
    <source>
        <strain evidence="5 6">UAMH7299</strain>
    </source>
</reference>
<sequence length="750" mass="85161">MNNQRFQVVLSALQKLVDETDENSNLSTTQSELLNDIHGLRKCQNPAQSLTFAFRSNKEKRGNDVISVLRSILFQLLSTDKKAIRYLDEGFVTSSFRQSSLVELTAALSKGFTRSHNSQFWMIIDGLDEMPKQGGEALVYQLCDLIDNDLVGRLRVLVTGRRGPADPRIMGASYLSSIYLDTGEVYNDVKAYISNLVDEFCTKNNFPNHLLEAVQSEVISRSNSLFLLATLNLAAFTQGVTYWNKRTALTRLADLKNTPSTFQGLYCDLLCKVPEHLRPLLRKLFMWVLVARQPLTIDELHHAVSVDSDHSSYQELRGDLGFNSTQVLRNVLHQFVKISALDEVQFRHQSFKDLLLERPKSLIIKLGWQQFPDNSPKSNFEAEFEGYCRPYLLVLYCLKHWPSHFQNVDDEDEMVERARDSLLSTNRRGYSFLYATYHLETRRIKPEVYPELTFTNPLHAAIQFGDFPNLVKSIAMSGEDINQLDPQYMTPLHWAIIRGRKNVFEFLIRHPKINPNRGEERFDKPIHICVNSLFQRKTALHKIMEQPGQFEPLLDLLLKRKDLFLNQVDDEGTAPFIRALISTSGESASLKLLHYPSRTLDVKVSDTHGTNALSLASLSPSSIDPLSLAKTLPILRLLLDHGFPAQNSKALCNAVKRRNVSCAKCLIEHGADVNGRDENDRTALTVAVSIGCKEMISLLLDAKADIHARNACTWFGSFMALDLAYRENRRDIVELLKAAEKKDFKKAVAN</sequence>
<dbReference type="PROSITE" id="PS50297">
    <property type="entry name" value="ANK_REP_REGION"/>
    <property type="match status" value="1"/>
</dbReference>
<dbReference type="Pfam" id="PF24883">
    <property type="entry name" value="NPHP3_N"/>
    <property type="match status" value="1"/>
</dbReference>
<organism evidence="5 6">
    <name type="scientific">Polytolypa hystricis (strain UAMH7299)</name>
    <dbReference type="NCBI Taxonomy" id="1447883"/>
    <lineage>
        <taxon>Eukaryota</taxon>
        <taxon>Fungi</taxon>
        <taxon>Dikarya</taxon>
        <taxon>Ascomycota</taxon>
        <taxon>Pezizomycotina</taxon>
        <taxon>Eurotiomycetes</taxon>
        <taxon>Eurotiomycetidae</taxon>
        <taxon>Onygenales</taxon>
        <taxon>Onygenales incertae sedis</taxon>
        <taxon>Polytolypa</taxon>
    </lineage>
</organism>
<feature type="domain" description="GPI inositol-deacylase winged helix" evidence="3">
    <location>
        <begin position="280"/>
        <end position="357"/>
    </location>
</feature>
<dbReference type="PANTHER" id="PTHR10039:SF14">
    <property type="entry name" value="NACHT DOMAIN-CONTAINING PROTEIN"/>
    <property type="match status" value="1"/>
</dbReference>
<evidence type="ECO:0000256" key="1">
    <source>
        <dbReference type="ARBA" id="ARBA00022737"/>
    </source>
</evidence>
<dbReference type="Proteomes" id="UP000224634">
    <property type="component" value="Unassembled WGS sequence"/>
</dbReference>
<dbReference type="SMART" id="SM00248">
    <property type="entry name" value="ANK"/>
    <property type="match status" value="6"/>
</dbReference>
<comment type="caution">
    <text evidence="5">The sequence shown here is derived from an EMBL/GenBank/DDBJ whole genome shotgun (WGS) entry which is preliminary data.</text>
</comment>
<dbReference type="InterPro" id="IPR036770">
    <property type="entry name" value="Ankyrin_rpt-contain_sf"/>
</dbReference>
<feature type="repeat" description="ANK" evidence="2">
    <location>
        <begin position="679"/>
        <end position="711"/>
    </location>
</feature>
<dbReference type="Gene3D" id="1.25.40.20">
    <property type="entry name" value="Ankyrin repeat-containing domain"/>
    <property type="match status" value="2"/>
</dbReference>
<evidence type="ECO:0000259" key="3">
    <source>
        <dbReference type="Pfam" id="PF22939"/>
    </source>
</evidence>
<keyword evidence="2" id="KW-0040">ANK repeat</keyword>